<sequence length="172" mass="19880">MKKVMRWIGLVIAIVVVAVISIKIVDYNSLTSKNTRNLERFLSQNTYHANGKVKDLITIDYDKMYVFQPYQSMDEMERQIGLKYPKLEQGLSEGMNNILFVIDKEPVAYLFGYPSNTGYFVNIPSGEYTKAQFEGMTYKAESREVGNSYGTPKTYVNYQFIQGAKSKYFKFM</sequence>
<evidence type="ECO:0000313" key="3">
    <source>
        <dbReference type="Proteomes" id="UP000036356"/>
    </source>
</evidence>
<dbReference type="AlphaFoldDB" id="A0A0J1FLW7"/>
<reference evidence="2 3" key="1">
    <citation type="submission" date="2015-06" db="EMBL/GenBank/DDBJ databases">
        <title>Draft genome of the moderately acidophilic sulfate reducer Candidatus Desulfosporosinus acididurans strain M1.</title>
        <authorList>
            <person name="Poehlein A."/>
            <person name="Petzsch P."/>
            <person name="Johnson B.D."/>
            <person name="Schloemann M."/>
            <person name="Daniel R."/>
            <person name="Muehling M."/>
        </authorList>
    </citation>
    <scope>NUCLEOTIDE SEQUENCE [LARGE SCALE GENOMIC DNA]</scope>
    <source>
        <strain evidence="2 3">M1</strain>
    </source>
</reference>
<accession>A0A0J1FLW7</accession>
<gene>
    <name evidence="2" type="ORF">DEAC_c41720</name>
</gene>
<keyword evidence="1" id="KW-1133">Transmembrane helix</keyword>
<name>A0A0J1FLW7_9FIRM</name>
<proteinExistence type="predicted"/>
<dbReference type="PATRIC" id="fig|476652.3.peg.4420"/>
<keyword evidence="1" id="KW-0472">Membrane</keyword>
<evidence type="ECO:0000313" key="2">
    <source>
        <dbReference type="EMBL" id="KLU63943.1"/>
    </source>
</evidence>
<dbReference type="Proteomes" id="UP000036356">
    <property type="component" value="Unassembled WGS sequence"/>
</dbReference>
<keyword evidence="1" id="KW-0812">Transmembrane</keyword>
<comment type="caution">
    <text evidence="2">The sequence shown here is derived from an EMBL/GenBank/DDBJ whole genome shotgun (WGS) entry which is preliminary data.</text>
</comment>
<feature type="transmembrane region" description="Helical" evidence="1">
    <location>
        <begin position="7"/>
        <end position="25"/>
    </location>
</feature>
<dbReference type="EMBL" id="LDZY01000020">
    <property type="protein sequence ID" value="KLU63943.1"/>
    <property type="molecule type" value="Genomic_DNA"/>
</dbReference>
<organism evidence="2 3">
    <name type="scientific">Desulfosporosinus acididurans</name>
    <dbReference type="NCBI Taxonomy" id="476652"/>
    <lineage>
        <taxon>Bacteria</taxon>
        <taxon>Bacillati</taxon>
        <taxon>Bacillota</taxon>
        <taxon>Clostridia</taxon>
        <taxon>Eubacteriales</taxon>
        <taxon>Desulfitobacteriaceae</taxon>
        <taxon>Desulfosporosinus</taxon>
    </lineage>
</organism>
<keyword evidence="3" id="KW-1185">Reference proteome</keyword>
<dbReference type="RefSeq" id="WP_053006547.1">
    <property type="nucleotide sequence ID" value="NZ_LDZY01000020.1"/>
</dbReference>
<dbReference type="STRING" id="476652.DEAC_c41720"/>
<evidence type="ECO:0008006" key="4">
    <source>
        <dbReference type="Google" id="ProtNLM"/>
    </source>
</evidence>
<evidence type="ECO:0000256" key="1">
    <source>
        <dbReference type="SAM" id="Phobius"/>
    </source>
</evidence>
<protein>
    <recommendedName>
        <fullName evidence="4">DUF4825 domain-containing protein</fullName>
    </recommendedName>
</protein>